<gene>
    <name evidence="2" type="ORF">OERS_37540</name>
</gene>
<organism evidence="2 3">
    <name type="scientific">Oerskovia enterophila</name>
    <dbReference type="NCBI Taxonomy" id="43678"/>
    <lineage>
        <taxon>Bacteria</taxon>
        <taxon>Bacillati</taxon>
        <taxon>Actinomycetota</taxon>
        <taxon>Actinomycetes</taxon>
        <taxon>Micrococcales</taxon>
        <taxon>Cellulomonadaceae</taxon>
        <taxon>Oerskovia</taxon>
    </lineage>
</organism>
<evidence type="ECO:0000313" key="3">
    <source>
        <dbReference type="Proteomes" id="UP000093412"/>
    </source>
</evidence>
<comment type="caution">
    <text evidence="2">The sequence shown here is derived from an EMBL/GenBank/DDBJ whole genome shotgun (WGS) entry which is preliminary data.</text>
</comment>
<dbReference type="Proteomes" id="UP000093412">
    <property type="component" value="Unassembled WGS sequence"/>
</dbReference>
<feature type="signal peptide" evidence="1">
    <location>
        <begin position="1"/>
        <end position="33"/>
    </location>
</feature>
<sequence>MRRTPRRAGALVTALCLALVAGGCAVNAGSAKADAFERHFEDVPDVAAASAGGTNDLPFVGSATATVEIAPGTSRERVAEIVHLVGEYQHDHSGVVSTVEFDGSSIAVADKAATNDADLALVHALVDTPEVGTVQLLARETVVTAAPGVSFTMLLEDLLRADGPYPVLPDVELSVLDSTGSLEVVSEDGTVPVEPLAAFHAIAAVFPPVGAEISADRLRVRVAHDADRLAARDLALAAAPSVAEGLRVDGGNVERFGASEETDATADLIVLALDGRPGVEWIKAYGDEVVVTVDSLETAQSVAEGLTALAGGTTVRIVSPGTWSPEGGESGYTGPSFDVMAHQGEPTLLSVDQVAMLFSEHPLLDEVESGADRLVLDIDEATTRDRAALATAVAPLVAPGTDVSVRSGSLWFSFVAGQPLADEHLDDRGERRAAQDFVDAWDAAAR</sequence>
<feature type="chain" id="PRO_5046090203" description="Lipoprotein LpqB" evidence="1">
    <location>
        <begin position="34"/>
        <end position="446"/>
    </location>
</feature>
<dbReference type="RefSeq" id="WP_068627550.1">
    <property type="nucleotide sequence ID" value="NZ_MAQA01000068.1"/>
</dbReference>
<evidence type="ECO:0008006" key="4">
    <source>
        <dbReference type="Google" id="ProtNLM"/>
    </source>
</evidence>
<evidence type="ECO:0000313" key="2">
    <source>
        <dbReference type="EMBL" id="OCI29565.1"/>
    </source>
</evidence>
<reference evidence="2 3" key="1">
    <citation type="submission" date="2016-06" db="EMBL/GenBank/DDBJ databases">
        <title>Genome sequence of Oerskovia enterophila DSM 43852.</title>
        <authorList>
            <person name="Poehlein A."/>
            <person name="Jag V."/>
            <person name="Bengelsdorf F.R."/>
            <person name="Daniel R."/>
            <person name="Duerre P."/>
        </authorList>
    </citation>
    <scope>NUCLEOTIDE SEQUENCE [LARGE SCALE GENOMIC DNA]</scope>
    <source>
        <strain evidence="2 3">DSM 43852</strain>
    </source>
</reference>
<protein>
    <recommendedName>
        <fullName evidence="4">Lipoprotein LpqB</fullName>
    </recommendedName>
</protein>
<accession>A0ABX2Y6H4</accession>
<name>A0ABX2Y6H4_9CELL</name>
<keyword evidence="3" id="KW-1185">Reference proteome</keyword>
<evidence type="ECO:0000256" key="1">
    <source>
        <dbReference type="SAM" id="SignalP"/>
    </source>
</evidence>
<proteinExistence type="predicted"/>
<dbReference type="PROSITE" id="PS51257">
    <property type="entry name" value="PROKAR_LIPOPROTEIN"/>
    <property type="match status" value="1"/>
</dbReference>
<keyword evidence="1" id="KW-0732">Signal</keyword>
<dbReference type="EMBL" id="MAQA01000068">
    <property type="protein sequence ID" value="OCI29565.1"/>
    <property type="molecule type" value="Genomic_DNA"/>
</dbReference>